<dbReference type="PIRSF" id="PIRSF000138">
    <property type="entry name" value="Al-hdrx_acd_dh"/>
    <property type="match status" value="1"/>
</dbReference>
<sequence length="383" mass="41907">MLGYKNLVCVGDYEHHAKNILPKNALDYYSSGAGEEFTLALNREAFRRLRIRPRFMRDVSKRDQSTMVLGTAVQMPVGIAPTAMQKMAHPEGECATAKAVGAMGGVFILSTLSTSSIEEVAEAAPETIKWFQLYIYNDRAVTRELVKRAERAGFKALVLTVDAPMFGIRNADNRNKFMLPSHLRLANFDGIKATGVKSESSSGIGEYVRKLFDQSLTWEDIVWLKSITKLPLVLKGILTADDAVIAIDLGIAAILVSNHGARQVDSAPASIEALPEVVRAVDGRCEVYMDGGIRQGTDVFKALALGAKFVFLGRPALWGLACGGEDGVKSILNIMKTEVDSVLALTGKSLKFFSDLFLFLLGCATLKDIRQEMVVHESQYSHL</sequence>
<dbReference type="PANTHER" id="PTHR10578:SF149">
    <property type="entry name" value="2-HYDROXYACID OXIDASE 2"/>
    <property type="match status" value="1"/>
</dbReference>
<evidence type="ECO:0000259" key="6">
    <source>
        <dbReference type="PROSITE" id="PS51349"/>
    </source>
</evidence>
<evidence type="ECO:0000256" key="5">
    <source>
        <dbReference type="ARBA" id="ARBA00029327"/>
    </source>
</evidence>
<dbReference type="InterPro" id="IPR000262">
    <property type="entry name" value="FMN-dep_DH"/>
</dbReference>
<dbReference type="Gene3D" id="3.20.20.70">
    <property type="entry name" value="Aldolase class I"/>
    <property type="match status" value="1"/>
</dbReference>
<organism evidence="7 8">
    <name type="scientific">Periplaneta americana</name>
    <name type="common">American cockroach</name>
    <name type="synonym">Blatta americana</name>
    <dbReference type="NCBI Taxonomy" id="6978"/>
    <lineage>
        <taxon>Eukaryota</taxon>
        <taxon>Metazoa</taxon>
        <taxon>Ecdysozoa</taxon>
        <taxon>Arthropoda</taxon>
        <taxon>Hexapoda</taxon>
        <taxon>Insecta</taxon>
        <taxon>Pterygota</taxon>
        <taxon>Neoptera</taxon>
        <taxon>Polyneoptera</taxon>
        <taxon>Dictyoptera</taxon>
        <taxon>Blattodea</taxon>
        <taxon>Blattoidea</taxon>
        <taxon>Blattidae</taxon>
        <taxon>Blattinae</taxon>
        <taxon>Periplaneta</taxon>
    </lineage>
</organism>
<evidence type="ECO:0000313" key="8">
    <source>
        <dbReference type="Proteomes" id="UP001148838"/>
    </source>
</evidence>
<evidence type="ECO:0000256" key="1">
    <source>
        <dbReference type="ARBA" id="ARBA00001917"/>
    </source>
</evidence>
<accession>A0ABQ8S006</accession>
<dbReference type="InterPro" id="IPR037396">
    <property type="entry name" value="FMN_HAD"/>
</dbReference>
<evidence type="ECO:0000256" key="3">
    <source>
        <dbReference type="ARBA" id="ARBA00024042"/>
    </source>
</evidence>
<comment type="caution">
    <text evidence="7">The sequence shown here is derived from an EMBL/GenBank/DDBJ whole genome shotgun (WGS) entry which is preliminary data.</text>
</comment>
<dbReference type="PROSITE" id="PS51349">
    <property type="entry name" value="FMN_HYDROXY_ACID_DH_2"/>
    <property type="match status" value="1"/>
</dbReference>
<name>A0ABQ8S006_PERAM</name>
<comment type="catalytic activity">
    <reaction evidence="4">
        <text>a (2S)-2-hydroxycarboxylate + O2 = a 2-oxocarboxylate + H2O2</text>
        <dbReference type="Rhea" id="RHEA:16789"/>
        <dbReference type="ChEBI" id="CHEBI:15379"/>
        <dbReference type="ChEBI" id="CHEBI:16240"/>
        <dbReference type="ChEBI" id="CHEBI:35179"/>
        <dbReference type="ChEBI" id="CHEBI:58123"/>
        <dbReference type="EC" id="1.1.3.15"/>
    </reaction>
    <physiologicalReaction direction="left-to-right" evidence="4">
        <dbReference type="Rhea" id="RHEA:16790"/>
    </physiologicalReaction>
</comment>
<dbReference type="Pfam" id="PF01070">
    <property type="entry name" value="FMN_dh"/>
    <property type="match status" value="1"/>
</dbReference>
<evidence type="ECO:0000256" key="2">
    <source>
        <dbReference type="ARBA" id="ARBA00023002"/>
    </source>
</evidence>
<proteinExistence type="inferred from homology"/>
<dbReference type="PROSITE" id="PS00557">
    <property type="entry name" value="FMN_HYDROXY_ACID_DH_1"/>
    <property type="match status" value="1"/>
</dbReference>
<evidence type="ECO:0000256" key="4">
    <source>
        <dbReference type="ARBA" id="ARBA00029325"/>
    </source>
</evidence>
<feature type="domain" description="FMN hydroxy acid dehydrogenase" evidence="6">
    <location>
        <begin position="2"/>
        <end position="364"/>
    </location>
</feature>
<comment type="cofactor">
    <cofactor evidence="1">
        <name>FMN</name>
        <dbReference type="ChEBI" id="CHEBI:58210"/>
    </cofactor>
</comment>
<reference evidence="7 8" key="1">
    <citation type="journal article" date="2022" name="Allergy">
        <title>Genome assembly and annotation of Periplaneta americana reveal a comprehensive cockroach allergen profile.</title>
        <authorList>
            <person name="Wang L."/>
            <person name="Xiong Q."/>
            <person name="Saelim N."/>
            <person name="Wang L."/>
            <person name="Nong W."/>
            <person name="Wan A.T."/>
            <person name="Shi M."/>
            <person name="Liu X."/>
            <person name="Cao Q."/>
            <person name="Hui J.H.L."/>
            <person name="Sookrung N."/>
            <person name="Leung T.F."/>
            <person name="Tungtrongchitr A."/>
            <person name="Tsui S.K.W."/>
        </authorList>
    </citation>
    <scope>NUCLEOTIDE SEQUENCE [LARGE SCALE GENOMIC DNA]</scope>
    <source>
        <strain evidence="7">PWHHKU_190912</strain>
    </source>
</reference>
<dbReference type="InterPro" id="IPR008259">
    <property type="entry name" value="FMN_hydac_DH_AS"/>
</dbReference>
<evidence type="ECO:0000313" key="7">
    <source>
        <dbReference type="EMBL" id="KAJ4427278.1"/>
    </source>
</evidence>
<comment type="similarity">
    <text evidence="3">Belongs to the FMN-dependent alpha-hydroxy acid dehydrogenase family.</text>
</comment>
<dbReference type="CDD" id="cd02809">
    <property type="entry name" value="alpha_hydroxyacid_oxid_FMN"/>
    <property type="match status" value="1"/>
</dbReference>
<dbReference type="EMBL" id="JAJSOF020000038">
    <property type="protein sequence ID" value="KAJ4427278.1"/>
    <property type="molecule type" value="Genomic_DNA"/>
</dbReference>
<protein>
    <recommendedName>
        <fullName evidence="6">FMN hydroxy acid dehydrogenase domain-containing protein</fullName>
    </recommendedName>
</protein>
<dbReference type="InterPro" id="IPR013785">
    <property type="entry name" value="Aldolase_TIM"/>
</dbReference>
<comment type="catalytic activity">
    <reaction evidence="5">
        <text>2-hydroxyoctanoate + O2 = 2-oxooctanoate + H2O2</text>
        <dbReference type="Rhea" id="RHEA:67940"/>
        <dbReference type="ChEBI" id="CHEBI:15379"/>
        <dbReference type="ChEBI" id="CHEBI:16240"/>
        <dbReference type="ChEBI" id="CHEBI:133514"/>
        <dbReference type="ChEBI" id="CHEBI:176689"/>
    </reaction>
    <physiologicalReaction direction="left-to-right" evidence="5">
        <dbReference type="Rhea" id="RHEA:67941"/>
    </physiologicalReaction>
</comment>
<keyword evidence="8" id="KW-1185">Reference proteome</keyword>
<gene>
    <name evidence="7" type="ORF">ANN_24896</name>
</gene>
<dbReference type="Proteomes" id="UP001148838">
    <property type="component" value="Unassembled WGS sequence"/>
</dbReference>
<dbReference type="InterPro" id="IPR012133">
    <property type="entry name" value="Alpha-hydoxy_acid_DH_FMN"/>
</dbReference>
<dbReference type="SUPFAM" id="SSF51395">
    <property type="entry name" value="FMN-linked oxidoreductases"/>
    <property type="match status" value="1"/>
</dbReference>
<keyword evidence="2" id="KW-0560">Oxidoreductase</keyword>
<dbReference type="PANTHER" id="PTHR10578">
    <property type="entry name" value="S -2-HYDROXY-ACID OXIDASE-RELATED"/>
    <property type="match status" value="1"/>
</dbReference>